<dbReference type="InterPro" id="IPR012255">
    <property type="entry name" value="ETF_b"/>
</dbReference>
<dbReference type="Pfam" id="PF01012">
    <property type="entry name" value="ETF"/>
    <property type="match status" value="1"/>
</dbReference>
<evidence type="ECO:0000313" key="10">
    <source>
        <dbReference type="Proteomes" id="UP000010445"/>
    </source>
</evidence>
<evidence type="ECO:0000256" key="5">
    <source>
        <dbReference type="ARBA" id="ARBA00022448"/>
    </source>
</evidence>
<dbReference type="SUPFAM" id="SSF52402">
    <property type="entry name" value="Adenine nucleotide alpha hydrolases-like"/>
    <property type="match status" value="1"/>
</dbReference>
<proteinExistence type="inferred from homology"/>
<keyword evidence="5" id="KW-0813">Transport</keyword>
<keyword evidence="6" id="KW-0249">Electron transport</keyword>
<dbReference type="InterPro" id="IPR014729">
    <property type="entry name" value="Rossmann-like_a/b/a_fold"/>
</dbReference>
<dbReference type="eggNOG" id="COG2086">
    <property type="taxonomic scope" value="Bacteria"/>
</dbReference>
<organism evidence="9 10">
    <name type="scientific">Corynebacterium durum F0235</name>
    <dbReference type="NCBI Taxonomy" id="1035195"/>
    <lineage>
        <taxon>Bacteria</taxon>
        <taxon>Bacillati</taxon>
        <taxon>Actinomycetota</taxon>
        <taxon>Actinomycetes</taxon>
        <taxon>Mycobacteriales</taxon>
        <taxon>Corynebacteriaceae</taxon>
        <taxon>Corynebacterium</taxon>
    </lineage>
</organism>
<dbReference type="PANTHER" id="PTHR21294:SF8">
    <property type="entry name" value="ELECTRON TRANSFER FLAVOPROTEIN SUBUNIT BETA"/>
    <property type="match status" value="1"/>
</dbReference>
<name>L1MND0_9CORY</name>
<dbReference type="CDD" id="cd01714">
    <property type="entry name" value="ETF_beta"/>
    <property type="match status" value="1"/>
</dbReference>
<evidence type="ECO:0000313" key="9">
    <source>
        <dbReference type="EMBL" id="EKX92560.1"/>
    </source>
</evidence>
<dbReference type="STRING" id="1035195.HMPREF9997_00227"/>
<evidence type="ECO:0000256" key="3">
    <source>
        <dbReference type="ARBA" id="ARBA00011355"/>
    </source>
</evidence>
<dbReference type="InterPro" id="IPR014730">
    <property type="entry name" value="ETF_a/b_N"/>
</dbReference>
<dbReference type="HOGENOM" id="CLU_060196_2_0_11"/>
<protein>
    <recommendedName>
        <fullName evidence="4">Electron transfer flavoprotein subunit beta</fullName>
    </recommendedName>
</protein>
<dbReference type="GO" id="GO:0009055">
    <property type="term" value="F:electron transfer activity"/>
    <property type="evidence" value="ECO:0007669"/>
    <property type="project" value="InterPro"/>
</dbReference>
<dbReference type="SMART" id="SM00893">
    <property type="entry name" value="ETF"/>
    <property type="match status" value="1"/>
</dbReference>
<dbReference type="EMBL" id="AMEM01000005">
    <property type="protein sequence ID" value="EKX92560.1"/>
    <property type="molecule type" value="Genomic_DNA"/>
</dbReference>
<dbReference type="PATRIC" id="fig|1035195.3.peg.215"/>
<gene>
    <name evidence="9" type="ORF">HMPREF9997_00227</name>
</gene>
<sequence>MTIRKGDCTMPTIVVLVKNVPDSWSEHSLNPDYTLDRESVTEVIDEINEYAVEKALALRDSNEGFRVVALSAGPERAEDALRKALAMGADEAVLLVDDALKGSDALGTAWTLHNAINAIDDVQLIVTGVASSDGATGALPGIIAEYRQIPALTSLRSCDLVDGKLTGIREVMEGEYTLEVPLPALVSVTEKSDKPRFANFQGIRAAKAATIRHLSLADIGVAPEHVGLAHAATTVHSAETRPERSQGQIVVDHGDAATVIADFLAAEKFI</sequence>
<dbReference type="PIRSF" id="PIRSF000090">
    <property type="entry name" value="Beta-ETF"/>
    <property type="match status" value="1"/>
</dbReference>
<reference evidence="9 10" key="1">
    <citation type="submission" date="2012-05" db="EMBL/GenBank/DDBJ databases">
        <authorList>
            <person name="Weinstock G."/>
            <person name="Sodergren E."/>
            <person name="Lobos E.A."/>
            <person name="Fulton L."/>
            <person name="Fulton R."/>
            <person name="Courtney L."/>
            <person name="Fronick C."/>
            <person name="O'Laughlin M."/>
            <person name="Godfrey J."/>
            <person name="Wilson R.M."/>
            <person name="Miner T."/>
            <person name="Farmer C."/>
            <person name="Delehaunty K."/>
            <person name="Cordes M."/>
            <person name="Minx P."/>
            <person name="Tomlinson C."/>
            <person name="Chen J."/>
            <person name="Wollam A."/>
            <person name="Pepin K.H."/>
            <person name="Bhonagiri V."/>
            <person name="Zhang X."/>
            <person name="Suruliraj S."/>
            <person name="Warren W."/>
            <person name="Mitreva M."/>
            <person name="Mardis E.R."/>
            <person name="Wilson R.K."/>
        </authorList>
    </citation>
    <scope>NUCLEOTIDE SEQUENCE [LARGE SCALE GENOMIC DNA]</scope>
    <source>
        <strain evidence="9 10">F0235</strain>
    </source>
</reference>
<evidence type="ECO:0000259" key="8">
    <source>
        <dbReference type="SMART" id="SM00893"/>
    </source>
</evidence>
<keyword evidence="10" id="KW-1185">Reference proteome</keyword>
<comment type="subunit">
    <text evidence="3">Heterodimer of an alpha and a beta subunit.</text>
</comment>
<dbReference type="InterPro" id="IPR033948">
    <property type="entry name" value="ETF_beta_N"/>
</dbReference>
<comment type="function">
    <text evidence="7">The electron transfer flavoprotein serves as a specific electron acceptor for other dehydrogenases. It transfers the electrons to the main respiratory chain via ETF-ubiquinone oxidoreductase (ETF dehydrogenase).</text>
</comment>
<evidence type="ECO:0000256" key="1">
    <source>
        <dbReference type="ARBA" id="ARBA00001974"/>
    </source>
</evidence>
<accession>L1MND0</accession>
<comment type="similarity">
    <text evidence="2">Belongs to the ETF beta-subunit/FixA family.</text>
</comment>
<feature type="domain" description="Electron transfer flavoprotein alpha/beta-subunit N-terminal" evidence="8">
    <location>
        <begin position="32"/>
        <end position="223"/>
    </location>
</feature>
<dbReference type="Proteomes" id="UP000010445">
    <property type="component" value="Unassembled WGS sequence"/>
</dbReference>
<dbReference type="Gene3D" id="3.40.50.620">
    <property type="entry name" value="HUPs"/>
    <property type="match status" value="1"/>
</dbReference>
<dbReference type="GO" id="GO:0005829">
    <property type="term" value="C:cytosol"/>
    <property type="evidence" value="ECO:0007669"/>
    <property type="project" value="TreeGrafter"/>
</dbReference>
<comment type="caution">
    <text evidence="9">The sequence shown here is derived from an EMBL/GenBank/DDBJ whole genome shotgun (WGS) entry which is preliminary data.</text>
</comment>
<dbReference type="PANTHER" id="PTHR21294">
    <property type="entry name" value="ELECTRON TRANSFER FLAVOPROTEIN BETA-SUBUNIT"/>
    <property type="match status" value="1"/>
</dbReference>
<comment type="cofactor">
    <cofactor evidence="1">
        <name>FAD</name>
        <dbReference type="ChEBI" id="CHEBI:57692"/>
    </cofactor>
</comment>
<evidence type="ECO:0000256" key="4">
    <source>
        <dbReference type="ARBA" id="ARBA00016797"/>
    </source>
</evidence>
<evidence type="ECO:0000256" key="7">
    <source>
        <dbReference type="ARBA" id="ARBA00025649"/>
    </source>
</evidence>
<evidence type="ECO:0000256" key="6">
    <source>
        <dbReference type="ARBA" id="ARBA00022982"/>
    </source>
</evidence>
<evidence type="ECO:0000256" key="2">
    <source>
        <dbReference type="ARBA" id="ARBA00007557"/>
    </source>
</evidence>
<dbReference type="AlphaFoldDB" id="L1MND0"/>